<dbReference type="Proteomes" id="UP001152607">
    <property type="component" value="Unassembled WGS sequence"/>
</dbReference>
<comment type="caution">
    <text evidence="2">The sequence shown here is derived from an EMBL/GenBank/DDBJ whole genome shotgun (WGS) entry which is preliminary data.</text>
</comment>
<sequence>MTADCSTAVTQMPLSCQYACNFCRRRANLQYCTVHTYVPTYLTVSSIQSVLQDRGMQSGEKERSVGEASPASNLPSIHLSMIQTYTMYHACTIFFLPSHQTPSPTSSTPLFLASGARKDASDYRPIVLLSSLHGPTRKCHPPICSTARQTTMHLAAPCRSSTLACPIHTSLLCSTLQVGPYSLAPRPLPFAAKSSPSPTPPPSQSSITITSALTQSPPPPPNCKQCAHDLVTFFDFPPLLGSTAHAQP</sequence>
<dbReference type="EMBL" id="CAOQHR010000003">
    <property type="protein sequence ID" value="CAI6332120.1"/>
    <property type="molecule type" value="Genomic_DNA"/>
</dbReference>
<gene>
    <name evidence="2" type="ORF">PDIGIT_LOCUS5150</name>
</gene>
<evidence type="ECO:0000313" key="2">
    <source>
        <dbReference type="EMBL" id="CAI6332120.1"/>
    </source>
</evidence>
<name>A0A9W4U9I7_9PLEO</name>
<dbReference type="AlphaFoldDB" id="A0A9W4U9I7"/>
<accession>A0A9W4U9I7</accession>
<feature type="region of interest" description="Disordered" evidence="1">
    <location>
        <begin position="192"/>
        <end position="223"/>
    </location>
</feature>
<reference evidence="2" key="1">
    <citation type="submission" date="2023-01" db="EMBL/GenBank/DDBJ databases">
        <authorList>
            <person name="Van Ghelder C."/>
            <person name="Rancurel C."/>
        </authorList>
    </citation>
    <scope>NUCLEOTIDE SEQUENCE</scope>
    <source>
        <strain evidence="2">CNCM I-4278</strain>
    </source>
</reference>
<organism evidence="2 3">
    <name type="scientific">Periconia digitata</name>
    <dbReference type="NCBI Taxonomy" id="1303443"/>
    <lineage>
        <taxon>Eukaryota</taxon>
        <taxon>Fungi</taxon>
        <taxon>Dikarya</taxon>
        <taxon>Ascomycota</taxon>
        <taxon>Pezizomycotina</taxon>
        <taxon>Dothideomycetes</taxon>
        <taxon>Pleosporomycetidae</taxon>
        <taxon>Pleosporales</taxon>
        <taxon>Massarineae</taxon>
        <taxon>Periconiaceae</taxon>
        <taxon>Periconia</taxon>
    </lineage>
</organism>
<protein>
    <submittedName>
        <fullName evidence="2">Uncharacterized protein</fullName>
    </submittedName>
</protein>
<keyword evidence="3" id="KW-1185">Reference proteome</keyword>
<proteinExistence type="predicted"/>
<evidence type="ECO:0000256" key="1">
    <source>
        <dbReference type="SAM" id="MobiDB-lite"/>
    </source>
</evidence>
<evidence type="ECO:0000313" key="3">
    <source>
        <dbReference type="Proteomes" id="UP001152607"/>
    </source>
</evidence>